<accession>A0A2P8C841</accession>
<name>A0A2P8C841_9BACT</name>
<keyword evidence="1" id="KW-0732">Signal</keyword>
<comment type="caution">
    <text evidence="3">The sequence shown here is derived from an EMBL/GenBank/DDBJ whole genome shotgun (WGS) entry which is preliminary data.</text>
</comment>
<protein>
    <recommendedName>
        <fullName evidence="6">DUF4177 domain-containing protein</fullName>
    </recommendedName>
</protein>
<evidence type="ECO:0000256" key="1">
    <source>
        <dbReference type="SAM" id="SignalP"/>
    </source>
</evidence>
<reference evidence="2 5" key="2">
    <citation type="submission" date="2019-10" db="EMBL/GenBank/DDBJ databases">
        <title>Prolixibacter strains distinguished by the presence of nitrate reductase genes were adept at nitrate-dependent anaerobic corrosion of metallic iron and carbon steel.</title>
        <authorList>
            <person name="Iino T."/>
            <person name="Shono N."/>
            <person name="Ito K."/>
            <person name="Nakamura R."/>
            <person name="Sueoka K."/>
            <person name="Harayama S."/>
            <person name="Ohkuma M."/>
        </authorList>
    </citation>
    <scope>NUCLEOTIDE SEQUENCE [LARGE SCALE GENOMIC DNA]</scope>
    <source>
        <strain evidence="2 5">MIC1-1</strain>
    </source>
</reference>
<evidence type="ECO:0000313" key="2">
    <source>
        <dbReference type="EMBL" id="GET22255.1"/>
    </source>
</evidence>
<dbReference type="AlphaFoldDB" id="A0A2P8C841"/>
<dbReference type="Proteomes" id="UP000396862">
    <property type="component" value="Unassembled WGS sequence"/>
</dbReference>
<dbReference type="OrthoDB" id="5873496at2"/>
<evidence type="ECO:0000313" key="5">
    <source>
        <dbReference type="Proteomes" id="UP000396862"/>
    </source>
</evidence>
<evidence type="ECO:0000313" key="4">
    <source>
        <dbReference type="Proteomes" id="UP000240621"/>
    </source>
</evidence>
<gene>
    <name evidence="3" type="ORF">CLV93_111115</name>
    <name evidence="2" type="ORF">JCM18694_25010</name>
</gene>
<keyword evidence="5" id="KW-1185">Reference proteome</keyword>
<proteinExistence type="predicted"/>
<reference evidence="3 4" key="1">
    <citation type="submission" date="2018-03" db="EMBL/GenBank/DDBJ databases">
        <title>Genomic Encyclopedia of Archaeal and Bacterial Type Strains, Phase II (KMG-II): from individual species to whole genera.</title>
        <authorList>
            <person name="Goeker M."/>
        </authorList>
    </citation>
    <scope>NUCLEOTIDE SEQUENCE [LARGE SCALE GENOMIC DNA]</scope>
    <source>
        <strain evidence="3 4">DSM 27267</strain>
    </source>
</reference>
<organism evidence="3 4">
    <name type="scientific">Prolixibacter denitrificans</name>
    <dbReference type="NCBI Taxonomy" id="1541063"/>
    <lineage>
        <taxon>Bacteria</taxon>
        <taxon>Pseudomonadati</taxon>
        <taxon>Bacteroidota</taxon>
        <taxon>Bacteroidia</taxon>
        <taxon>Marinilabiliales</taxon>
        <taxon>Prolixibacteraceae</taxon>
        <taxon>Prolixibacter</taxon>
    </lineage>
</organism>
<feature type="chain" id="PRO_5015123072" description="DUF4177 domain-containing protein" evidence="1">
    <location>
        <begin position="21"/>
        <end position="117"/>
    </location>
</feature>
<dbReference type="Proteomes" id="UP000240621">
    <property type="component" value="Unassembled WGS sequence"/>
</dbReference>
<dbReference type="RefSeq" id="WP_106543451.1">
    <property type="nucleotide sequence ID" value="NZ_BLAU01000001.1"/>
</dbReference>
<evidence type="ECO:0000313" key="3">
    <source>
        <dbReference type="EMBL" id="PSK81138.1"/>
    </source>
</evidence>
<dbReference type="EMBL" id="PYGC01000011">
    <property type="protein sequence ID" value="PSK81138.1"/>
    <property type="molecule type" value="Genomic_DNA"/>
</dbReference>
<evidence type="ECO:0008006" key="6">
    <source>
        <dbReference type="Google" id="ProtNLM"/>
    </source>
</evidence>
<sequence length="117" mass="13343">MKKLLFTSLLFILFSLAATAQDKNKADSTTKFIYCELTNTDKSVGTMTTVEADFGQRKGGFHDSRLKDPKSGKVITFNSIIDALNYMGNQGWELVQTYQTSVDNQMIHHWIMKKRIE</sequence>
<dbReference type="EMBL" id="BLAU01000001">
    <property type="protein sequence ID" value="GET22255.1"/>
    <property type="molecule type" value="Genomic_DNA"/>
</dbReference>
<feature type="signal peptide" evidence="1">
    <location>
        <begin position="1"/>
        <end position="20"/>
    </location>
</feature>